<dbReference type="InterPro" id="IPR003660">
    <property type="entry name" value="HAMP_dom"/>
</dbReference>
<evidence type="ECO:0000256" key="1">
    <source>
        <dbReference type="ARBA" id="ARBA00000085"/>
    </source>
</evidence>
<dbReference type="PRINTS" id="PR00344">
    <property type="entry name" value="BCTRLSENSOR"/>
</dbReference>
<gene>
    <name evidence="18" type="primary">yycG_4</name>
    <name evidence="18" type="ORF">CLORY_33860</name>
</gene>
<keyword evidence="8 15" id="KW-0812">Transmembrane</keyword>
<dbReference type="SMART" id="SM00387">
    <property type="entry name" value="HATPase_c"/>
    <property type="match status" value="1"/>
</dbReference>
<dbReference type="InterPro" id="IPR036890">
    <property type="entry name" value="HATPase_C_sf"/>
</dbReference>
<dbReference type="InterPro" id="IPR003661">
    <property type="entry name" value="HisK_dim/P_dom"/>
</dbReference>
<evidence type="ECO:0000256" key="3">
    <source>
        <dbReference type="ARBA" id="ARBA00004236"/>
    </source>
</evidence>
<feature type="domain" description="Histidine kinase" evidence="16">
    <location>
        <begin position="218"/>
        <end position="435"/>
    </location>
</feature>
<feature type="transmembrane region" description="Helical" evidence="15">
    <location>
        <begin position="132"/>
        <end position="150"/>
    </location>
</feature>
<comment type="caution">
    <text evidence="18">The sequence shown here is derived from an EMBL/GenBank/DDBJ whole genome shotgun (WGS) entry which is preliminary data.</text>
</comment>
<dbReference type="Gene3D" id="1.10.287.130">
    <property type="match status" value="1"/>
</dbReference>
<evidence type="ECO:0000313" key="18">
    <source>
        <dbReference type="EMBL" id="OPJ59230.1"/>
    </source>
</evidence>
<feature type="domain" description="HAMP" evidence="17">
    <location>
        <begin position="151"/>
        <end position="203"/>
    </location>
</feature>
<name>A0A1V4IHA5_9CLOT</name>
<dbReference type="GO" id="GO:0005524">
    <property type="term" value="F:ATP binding"/>
    <property type="evidence" value="ECO:0007669"/>
    <property type="project" value="UniProtKB-KW"/>
</dbReference>
<dbReference type="SUPFAM" id="SSF158472">
    <property type="entry name" value="HAMP domain-like"/>
    <property type="match status" value="1"/>
</dbReference>
<dbReference type="Pfam" id="PF00512">
    <property type="entry name" value="HisKA"/>
    <property type="match status" value="1"/>
</dbReference>
<dbReference type="PANTHER" id="PTHR45528">
    <property type="entry name" value="SENSOR HISTIDINE KINASE CPXA"/>
    <property type="match status" value="1"/>
</dbReference>
<evidence type="ECO:0000256" key="6">
    <source>
        <dbReference type="ARBA" id="ARBA00022553"/>
    </source>
</evidence>
<dbReference type="FunFam" id="1.10.287.130:FF:000008">
    <property type="entry name" value="Two-component sensor histidine kinase"/>
    <property type="match status" value="1"/>
</dbReference>
<feature type="transmembrane region" description="Helical" evidence="15">
    <location>
        <begin position="100"/>
        <end position="120"/>
    </location>
</feature>
<evidence type="ECO:0000256" key="14">
    <source>
        <dbReference type="ARBA" id="ARBA00023136"/>
    </source>
</evidence>
<dbReference type="CDD" id="cd06225">
    <property type="entry name" value="HAMP"/>
    <property type="match status" value="1"/>
</dbReference>
<dbReference type="InterPro" id="IPR050398">
    <property type="entry name" value="HssS/ArlS-like"/>
</dbReference>
<evidence type="ECO:0000259" key="17">
    <source>
        <dbReference type="PROSITE" id="PS50885"/>
    </source>
</evidence>
<dbReference type="RefSeq" id="WP_079426667.1">
    <property type="nucleotide sequence ID" value="NZ_MZGV01000048.1"/>
</dbReference>
<keyword evidence="19" id="KW-1185">Reference proteome</keyword>
<keyword evidence="14 15" id="KW-0472">Membrane</keyword>
<keyword evidence="5" id="KW-1003">Cell membrane</keyword>
<keyword evidence="11" id="KW-0067">ATP-binding</keyword>
<dbReference type="Gene3D" id="6.10.340.10">
    <property type="match status" value="1"/>
</dbReference>
<dbReference type="OrthoDB" id="9792991at2"/>
<evidence type="ECO:0000256" key="10">
    <source>
        <dbReference type="ARBA" id="ARBA00022777"/>
    </source>
</evidence>
<dbReference type="EC" id="2.7.13.3" evidence="4"/>
<dbReference type="EMBL" id="MZGV01000048">
    <property type="protein sequence ID" value="OPJ59230.1"/>
    <property type="molecule type" value="Genomic_DNA"/>
</dbReference>
<dbReference type="SMART" id="SM00304">
    <property type="entry name" value="HAMP"/>
    <property type="match status" value="1"/>
</dbReference>
<dbReference type="InterPro" id="IPR005467">
    <property type="entry name" value="His_kinase_dom"/>
</dbReference>
<keyword evidence="6" id="KW-0597">Phosphoprotein</keyword>
<dbReference type="FunFam" id="3.30.565.10:FF:000013">
    <property type="entry name" value="Two-component sensor histidine kinase"/>
    <property type="match status" value="1"/>
</dbReference>
<comment type="catalytic activity">
    <reaction evidence="1">
        <text>ATP + protein L-histidine = ADP + protein N-phospho-L-histidine.</text>
        <dbReference type="EC" id="2.7.13.3"/>
    </reaction>
</comment>
<keyword evidence="9" id="KW-0547">Nucleotide-binding</keyword>
<evidence type="ECO:0000256" key="9">
    <source>
        <dbReference type="ARBA" id="ARBA00022741"/>
    </source>
</evidence>
<evidence type="ECO:0000259" key="16">
    <source>
        <dbReference type="PROSITE" id="PS50109"/>
    </source>
</evidence>
<dbReference type="GO" id="GO:0000155">
    <property type="term" value="F:phosphorelay sensor kinase activity"/>
    <property type="evidence" value="ECO:0007669"/>
    <property type="project" value="InterPro"/>
</dbReference>
<keyword evidence="13" id="KW-0902">Two-component regulatory system</keyword>
<dbReference type="Pfam" id="PF02518">
    <property type="entry name" value="HATPase_c"/>
    <property type="match status" value="1"/>
</dbReference>
<dbReference type="PROSITE" id="PS50885">
    <property type="entry name" value="HAMP"/>
    <property type="match status" value="1"/>
</dbReference>
<feature type="transmembrane region" description="Helical" evidence="15">
    <location>
        <begin position="20"/>
        <end position="40"/>
    </location>
</feature>
<dbReference type="CDD" id="cd00075">
    <property type="entry name" value="HATPase"/>
    <property type="match status" value="1"/>
</dbReference>
<evidence type="ECO:0000256" key="13">
    <source>
        <dbReference type="ARBA" id="ARBA00023012"/>
    </source>
</evidence>
<keyword evidence="7 18" id="KW-0808">Transferase</keyword>
<evidence type="ECO:0000256" key="12">
    <source>
        <dbReference type="ARBA" id="ARBA00022989"/>
    </source>
</evidence>
<dbReference type="SUPFAM" id="SSF55874">
    <property type="entry name" value="ATPase domain of HSP90 chaperone/DNA topoisomerase II/histidine kinase"/>
    <property type="match status" value="1"/>
</dbReference>
<dbReference type="InterPro" id="IPR003594">
    <property type="entry name" value="HATPase_dom"/>
</dbReference>
<sequence length="435" mass="49232">MNSNEEEKVIVLKSSTVKIVSLAVKGLISFTIAVGVPLLLDNGYELFHIQYLAEWSLFHNDFLIGFFTFLVSFVLLINIRRIENILNIIHDFSQGYTMKSIGVEILVVNVISISAAEIVYHVALRISCGDRFSSFLLAAPVYFVVFHFMAGKKIRYIREITTGIQEISSGNLEFKLVEKGNDEFTIMARNINSMSALLKDKIEDERRSEQTKNELITNVSHDLKTPLTTIIGYLTLVKDKNYDNEGTMNDYIDRAYSKSLRLKKLIEDLFEYTKISNGVIKINKSNVNIVELMEQLLGEMSILAKQNDLSFEKNYSSNEIYADVDSDLMARAFENILSNSIKYSYKELDSKIIVSIIQNKDNVLISFENQGDTIPTEILPLLFERFYRVDKSRNSKISGSGLGLAIAKNIVELHGGNISAESEANTVKISVKLYN</sequence>
<evidence type="ECO:0000256" key="4">
    <source>
        <dbReference type="ARBA" id="ARBA00012438"/>
    </source>
</evidence>
<dbReference type="PANTHER" id="PTHR45528:SF8">
    <property type="entry name" value="HISTIDINE KINASE"/>
    <property type="match status" value="1"/>
</dbReference>
<proteinExistence type="predicted"/>
<comment type="subcellular location">
    <subcellularLocation>
        <location evidence="3">Cell membrane</location>
    </subcellularLocation>
    <subcellularLocation>
        <location evidence="2">Membrane</location>
        <topology evidence="2">Multi-pass membrane protein</topology>
    </subcellularLocation>
</comment>
<evidence type="ECO:0000256" key="11">
    <source>
        <dbReference type="ARBA" id="ARBA00022840"/>
    </source>
</evidence>
<reference evidence="18 19" key="1">
    <citation type="submission" date="2017-03" db="EMBL/GenBank/DDBJ databases">
        <title>Genome sequence of Clostridium oryzae DSM 28571.</title>
        <authorList>
            <person name="Poehlein A."/>
            <person name="Daniel R."/>
        </authorList>
    </citation>
    <scope>NUCLEOTIDE SEQUENCE [LARGE SCALE GENOMIC DNA]</scope>
    <source>
        <strain evidence="18 19">DSM 28571</strain>
    </source>
</reference>
<evidence type="ECO:0000256" key="15">
    <source>
        <dbReference type="SAM" id="Phobius"/>
    </source>
</evidence>
<evidence type="ECO:0000256" key="2">
    <source>
        <dbReference type="ARBA" id="ARBA00004141"/>
    </source>
</evidence>
<dbReference type="STRING" id="1450648.CLORY_33860"/>
<dbReference type="Pfam" id="PF00672">
    <property type="entry name" value="HAMP"/>
    <property type="match status" value="1"/>
</dbReference>
<keyword evidence="12 15" id="KW-1133">Transmembrane helix</keyword>
<dbReference type="Gene3D" id="3.30.565.10">
    <property type="entry name" value="Histidine kinase-like ATPase, C-terminal domain"/>
    <property type="match status" value="1"/>
</dbReference>
<dbReference type="PROSITE" id="PS50109">
    <property type="entry name" value="HIS_KIN"/>
    <property type="match status" value="1"/>
</dbReference>
<dbReference type="SMART" id="SM00388">
    <property type="entry name" value="HisKA"/>
    <property type="match status" value="1"/>
</dbReference>
<dbReference type="AlphaFoldDB" id="A0A1V4IHA5"/>
<organism evidence="18 19">
    <name type="scientific">Clostridium oryzae</name>
    <dbReference type="NCBI Taxonomy" id="1450648"/>
    <lineage>
        <taxon>Bacteria</taxon>
        <taxon>Bacillati</taxon>
        <taxon>Bacillota</taxon>
        <taxon>Clostridia</taxon>
        <taxon>Eubacteriales</taxon>
        <taxon>Clostridiaceae</taxon>
        <taxon>Clostridium</taxon>
    </lineage>
</organism>
<accession>A0A1V4IHA5</accession>
<evidence type="ECO:0000256" key="5">
    <source>
        <dbReference type="ARBA" id="ARBA00022475"/>
    </source>
</evidence>
<dbReference type="GO" id="GO:0005886">
    <property type="term" value="C:plasma membrane"/>
    <property type="evidence" value="ECO:0007669"/>
    <property type="project" value="UniProtKB-SubCell"/>
</dbReference>
<evidence type="ECO:0000256" key="7">
    <source>
        <dbReference type="ARBA" id="ARBA00022679"/>
    </source>
</evidence>
<dbReference type="InterPro" id="IPR036097">
    <property type="entry name" value="HisK_dim/P_sf"/>
</dbReference>
<feature type="transmembrane region" description="Helical" evidence="15">
    <location>
        <begin position="60"/>
        <end position="79"/>
    </location>
</feature>
<evidence type="ECO:0000313" key="19">
    <source>
        <dbReference type="Proteomes" id="UP000190080"/>
    </source>
</evidence>
<dbReference type="Proteomes" id="UP000190080">
    <property type="component" value="Unassembled WGS sequence"/>
</dbReference>
<evidence type="ECO:0000256" key="8">
    <source>
        <dbReference type="ARBA" id="ARBA00022692"/>
    </source>
</evidence>
<dbReference type="InterPro" id="IPR004358">
    <property type="entry name" value="Sig_transdc_His_kin-like_C"/>
</dbReference>
<dbReference type="SUPFAM" id="SSF47384">
    <property type="entry name" value="Homodimeric domain of signal transducing histidine kinase"/>
    <property type="match status" value="1"/>
</dbReference>
<dbReference type="CDD" id="cd00082">
    <property type="entry name" value="HisKA"/>
    <property type="match status" value="1"/>
</dbReference>
<protein>
    <recommendedName>
        <fullName evidence="4">histidine kinase</fullName>
        <ecNumber evidence="4">2.7.13.3</ecNumber>
    </recommendedName>
</protein>
<keyword evidence="10 18" id="KW-0418">Kinase</keyword>